<proteinExistence type="predicted"/>
<dbReference type="AlphaFoldDB" id="A0AAP0L9M4"/>
<sequence length="72" mass="8426">MATTSWMQLFKRICVRNFVAPSSDHRALIVNVAYWRKVEKANILGLRIRGLKKKDVEKCEEFMGVEFFFASN</sequence>
<accession>A0AAP0L9M4</accession>
<gene>
    <name evidence="1" type="ORF">Scep_002273</name>
</gene>
<dbReference type="EMBL" id="JBBNAG010000001">
    <property type="protein sequence ID" value="KAK9167082.1"/>
    <property type="molecule type" value="Genomic_DNA"/>
</dbReference>
<evidence type="ECO:0000313" key="1">
    <source>
        <dbReference type="EMBL" id="KAK9167082.1"/>
    </source>
</evidence>
<reference evidence="1 2" key="1">
    <citation type="submission" date="2024-01" db="EMBL/GenBank/DDBJ databases">
        <title>Genome assemblies of Stephania.</title>
        <authorList>
            <person name="Yang L."/>
        </authorList>
    </citation>
    <scope>NUCLEOTIDE SEQUENCE [LARGE SCALE GENOMIC DNA]</scope>
    <source>
        <strain evidence="1">JXDWG</strain>
        <tissue evidence="1">Leaf</tissue>
    </source>
</reference>
<name>A0AAP0L9M4_9MAGN</name>
<keyword evidence="2" id="KW-1185">Reference proteome</keyword>
<organism evidence="1 2">
    <name type="scientific">Stephania cephalantha</name>
    <dbReference type="NCBI Taxonomy" id="152367"/>
    <lineage>
        <taxon>Eukaryota</taxon>
        <taxon>Viridiplantae</taxon>
        <taxon>Streptophyta</taxon>
        <taxon>Embryophyta</taxon>
        <taxon>Tracheophyta</taxon>
        <taxon>Spermatophyta</taxon>
        <taxon>Magnoliopsida</taxon>
        <taxon>Ranunculales</taxon>
        <taxon>Menispermaceae</taxon>
        <taxon>Menispermoideae</taxon>
        <taxon>Cissampelideae</taxon>
        <taxon>Stephania</taxon>
    </lineage>
</organism>
<dbReference type="Proteomes" id="UP001419268">
    <property type="component" value="Unassembled WGS sequence"/>
</dbReference>
<protein>
    <submittedName>
        <fullName evidence="1">Uncharacterized protein</fullName>
    </submittedName>
</protein>
<evidence type="ECO:0000313" key="2">
    <source>
        <dbReference type="Proteomes" id="UP001419268"/>
    </source>
</evidence>
<comment type="caution">
    <text evidence="1">The sequence shown here is derived from an EMBL/GenBank/DDBJ whole genome shotgun (WGS) entry which is preliminary data.</text>
</comment>